<reference evidence="1" key="1">
    <citation type="submission" date="2023-01" db="EMBL/GenBank/DDBJ databases">
        <title>Genome assembly of the deep-sea coral Lophelia pertusa.</title>
        <authorList>
            <person name="Herrera S."/>
            <person name="Cordes E."/>
        </authorList>
    </citation>
    <scope>NUCLEOTIDE SEQUENCE</scope>
    <source>
        <strain evidence="1">USNM1676648</strain>
        <tissue evidence="1">Polyp</tissue>
    </source>
</reference>
<organism evidence="1 2">
    <name type="scientific">Desmophyllum pertusum</name>
    <dbReference type="NCBI Taxonomy" id="174260"/>
    <lineage>
        <taxon>Eukaryota</taxon>
        <taxon>Metazoa</taxon>
        <taxon>Cnidaria</taxon>
        <taxon>Anthozoa</taxon>
        <taxon>Hexacorallia</taxon>
        <taxon>Scleractinia</taxon>
        <taxon>Caryophylliina</taxon>
        <taxon>Caryophylliidae</taxon>
        <taxon>Desmophyllum</taxon>
    </lineage>
</organism>
<dbReference type="Proteomes" id="UP001163046">
    <property type="component" value="Unassembled WGS sequence"/>
</dbReference>
<comment type="caution">
    <text evidence="1">The sequence shown here is derived from an EMBL/GenBank/DDBJ whole genome shotgun (WGS) entry which is preliminary data.</text>
</comment>
<dbReference type="AlphaFoldDB" id="A0A9W9YZN5"/>
<evidence type="ECO:0000313" key="2">
    <source>
        <dbReference type="Proteomes" id="UP001163046"/>
    </source>
</evidence>
<gene>
    <name evidence="1" type="primary">IPO7_6</name>
    <name evidence="1" type="ORF">OS493_028622</name>
</gene>
<name>A0A9W9YZN5_9CNID</name>
<accession>A0A9W9YZN5</accession>
<protein>
    <submittedName>
        <fullName evidence="1">Importin-7</fullName>
    </submittedName>
</protein>
<proteinExistence type="predicted"/>
<dbReference type="EMBL" id="MU826853">
    <property type="protein sequence ID" value="KAJ7371003.1"/>
    <property type="molecule type" value="Genomic_DNA"/>
</dbReference>
<keyword evidence="2" id="KW-1185">Reference proteome</keyword>
<evidence type="ECO:0000313" key="1">
    <source>
        <dbReference type="EMBL" id="KAJ7371003.1"/>
    </source>
</evidence>
<sequence length="89" mass="9659">MQKLISTYGHQEQVASIAIDIARDLAATFVQLLDGDDSDEKAVTAMGILNTLETMLNVMEGSKEIVHQLEQVVISLIAKVLELSVMGTD</sequence>
<dbReference type="OrthoDB" id="760868at2759"/>